<dbReference type="GO" id="GO:0043213">
    <property type="term" value="P:bacteriocin transport"/>
    <property type="evidence" value="ECO:0007669"/>
    <property type="project" value="InterPro"/>
</dbReference>
<organism evidence="1">
    <name type="scientific">Salmonella enterica</name>
    <name type="common">Salmonella choleraesuis</name>
    <dbReference type="NCBI Taxonomy" id="28901"/>
    <lineage>
        <taxon>Bacteria</taxon>
        <taxon>Pseudomonadati</taxon>
        <taxon>Pseudomonadota</taxon>
        <taxon>Gammaproteobacteria</taxon>
        <taxon>Enterobacterales</taxon>
        <taxon>Enterobacteriaceae</taxon>
        <taxon>Salmonella</taxon>
    </lineage>
</organism>
<dbReference type="Gene3D" id="3.30.1150.10">
    <property type="match status" value="1"/>
</dbReference>
<gene>
    <name evidence="1" type="ORF">DSA09_13530</name>
</gene>
<dbReference type="SUPFAM" id="SSF74653">
    <property type="entry name" value="TolA/TonB C-terminal domain"/>
    <property type="match status" value="1"/>
</dbReference>
<name>A0A5T8BBV1_SALER</name>
<dbReference type="AlphaFoldDB" id="A0A5T8BBV1"/>
<dbReference type="EMBL" id="AAGFSO010000007">
    <property type="protein sequence ID" value="EBN4401102.1"/>
    <property type="molecule type" value="Genomic_DNA"/>
</dbReference>
<protein>
    <recommendedName>
        <fullName evidence="2">Cell envelope integrity protein TolA</fullName>
    </recommendedName>
</protein>
<dbReference type="GO" id="GO:0016020">
    <property type="term" value="C:membrane"/>
    <property type="evidence" value="ECO:0007669"/>
    <property type="project" value="InterPro"/>
</dbReference>
<reference evidence="1" key="1">
    <citation type="submission" date="2018-07" db="EMBL/GenBank/DDBJ databases">
        <authorList>
            <consortium name="PulseNet: The National Subtyping Network for Foodborne Disease Surveillance"/>
            <person name="Tarr C.L."/>
            <person name="Trees E."/>
            <person name="Katz L.S."/>
            <person name="Carleton-Romer H.A."/>
            <person name="Stroika S."/>
            <person name="Kucerova Z."/>
            <person name="Roache K.F."/>
            <person name="Sabol A.L."/>
            <person name="Besser J."/>
            <person name="Gerner-Smidt P."/>
        </authorList>
    </citation>
    <scope>NUCLEOTIDE SEQUENCE</scope>
    <source>
        <strain evidence="1">PNUSAS044948</strain>
    </source>
</reference>
<comment type="caution">
    <text evidence="1">The sequence shown here is derived from an EMBL/GenBank/DDBJ whole genome shotgun (WGS) entry which is preliminary data.</text>
</comment>
<accession>A0A5T8BBV1</accession>
<evidence type="ECO:0008006" key="2">
    <source>
        <dbReference type="Google" id="ProtNLM"/>
    </source>
</evidence>
<evidence type="ECO:0000313" key="1">
    <source>
        <dbReference type="EMBL" id="EBN4401102.1"/>
    </source>
</evidence>
<dbReference type="GO" id="GO:0019534">
    <property type="term" value="F:toxin transmembrane transporter activity"/>
    <property type="evidence" value="ECO:0007669"/>
    <property type="project" value="InterPro"/>
</dbReference>
<proteinExistence type="predicted"/>
<dbReference type="InterPro" id="IPR014161">
    <property type="entry name" value="Tol-Pal_TolA"/>
</dbReference>
<sequence>MGIEAMLKSLRFLPLCVLFLSGYVFADGLSSYANVIHDVVVNQISDSLDMYKGKSCSVRIGLSRDGTVLYAVDDGGDYGLCNTVVLALHSVKRFPPPPSEQIYQKIKYATFDFKF</sequence>
<dbReference type="Pfam" id="PF06519">
    <property type="entry name" value="TolA"/>
    <property type="match status" value="1"/>
</dbReference>